<name>A0A0C9TPZ3_PAXIN</name>
<reference evidence="2 3" key="1">
    <citation type="submission" date="2014-06" db="EMBL/GenBank/DDBJ databases">
        <authorList>
            <consortium name="DOE Joint Genome Institute"/>
            <person name="Kuo A."/>
            <person name="Kohler A."/>
            <person name="Nagy L.G."/>
            <person name="Floudas D."/>
            <person name="Copeland A."/>
            <person name="Barry K.W."/>
            <person name="Cichocki N."/>
            <person name="Veneault-Fourrey C."/>
            <person name="LaButti K."/>
            <person name="Lindquist E.A."/>
            <person name="Lipzen A."/>
            <person name="Lundell T."/>
            <person name="Morin E."/>
            <person name="Murat C."/>
            <person name="Sun H."/>
            <person name="Tunlid A."/>
            <person name="Henrissat B."/>
            <person name="Grigoriev I.V."/>
            <person name="Hibbett D.S."/>
            <person name="Martin F."/>
            <person name="Nordberg H.P."/>
            <person name="Cantor M.N."/>
            <person name="Hua S.X."/>
        </authorList>
    </citation>
    <scope>NUCLEOTIDE SEQUENCE [LARGE SCALE GENOMIC DNA]</scope>
    <source>
        <strain evidence="2 3">ATCC 200175</strain>
    </source>
</reference>
<feature type="region of interest" description="Disordered" evidence="1">
    <location>
        <begin position="520"/>
        <end position="556"/>
    </location>
</feature>
<evidence type="ECO:0000313" key="3">
    <source>
        <dbReference type="Proteomes" id="UP000053647"/>
    </source>
</evidence>
<dbReference type="AlphaFoldDB" id="A0A0C9TPZ3"/>
<dbReference type="HOGENOM" id="CLU_478200_0_0_1"/>
<organism evidence="2 3">
    <name type="scientific">Paxillus involutus ATCC 200175</name>
    <dbReference type="NCBI Taxonomy" id="664439"/>
    <lineage>
        <taxon>Eukaryota</taxon>
        <taxon>Fungi</taxon>
        <taxon>Dikarya</taxon>
        <taxon>Basidiomycota</taxon>
        <taxon>Agaricomycotina</taxon>
        <taxon>Agaricomycetes</taxon>
        <taxon>Agaricomycetidae</taxon>
        <taxon>Boletales</taxon>
        <taxon>Paxilineae</taxon>
        <taxon>Paxillaceae</taxon>
        <taxon>Paxillus</taxon>
    </lineage>
</organism>
<keyword evidence="3" id="KW-1185">Reference proteome</keyword>
<gene>
    <name evidence="2" type="ORF">PAXINDRAFT_101176</name>
</gene>
<evidence type="ECO:0000313" key="2">
    <source>
        <dbReference type="EMBL" id="KIJ12573.1"/>
    </source>
</evidence>
<feature type="region of interest" description="Disordered" evidence="1">
    <location>
        <begin position="263"/>
        <end position="315"/>
    </location>
</feature>
<feature type="region of interest" description="Disordered" evidence="1">
    <location>
        <begin position="1"/>
        <end position="31"/>
    </location>
</feature>
<dbReference type="OrthoDB" id="3218262at2759"/>
<evidence type="ECO:0000256" key="1">
    <source>
        <dbReference type="SAM" id="MobiDB-lite"/>
    </source>
</evidence>
<feature type="compositionally biased region" description="Low complexity" evidence="1">
    <location>
        <begin position="538"/>
        <end position="556"/>
    </location>
</feature>
<feature type="compositionally biased region" description="Pro residues" evidence="1">
    <location>
        <begin position="369"/>
        <end position="387"/>
    </location>
</feature>
<sequence>MSLYTPVFPSFHGKPNSAQKDSPPLTSTLAPKKQQTYSELLRDVHLFLSTQNDVLSPPSRSNSPAFDHRVQKLREAVQEVFDAAGGEPANGMWTHLSQMLKMGCVRGRHWSLPEYDQGPPEEDTEWILPDEEEEWIEWERKREEIRRLKGKMKASQQIPSVDSSIALDSRHSNHAHSAALVRSEDPVLAGSQVQVVSPTTLLKAKEKVRNWQATMASDVSPDTASLSPASTTVGAKKSVAVAKAPGQQRSHSLGFPVVKRAVAPTTGKPSKGHVGRPAVPGPSQNYGRPEGSRGFSNPRNPPVDRAAATESDAIGTVSSKAPLKASLVTHDMPKVTDFPETSYLPPSFPSHLETSTPLPQVKSAVPVRAKPPPILPLPSSSTPPPSTPSVKSIVDRTHIQGEPHAADLSPPLPLQIDALQPIKRPRSLSLSRDDAPQGSPVTPSTKKLRTIPQSRSLPLTPPPASKSLTSILPDGASQRKGGVGIPSSACPSTRGSNLGAAPSHRSDVDPLETALNAPLAHDTDEDGLSGQGLPEKIPSPTKSTKSFFSTPNSNHSNSPISNHNLLLHSPVSPMLSFAQNRNAFLPQYTSTQQGQNPPSRTNSGIPGMGFNSQIDVEKHVDRVSEWLEKDVDFDGWLRDVPSVEGIEASQDQ</sequence>
<dbReference type="Proteomes" id="UP000053647">
    <property type="component" value="Unassembled WGS sequence"/>
</dbReference>
<feature type="compositionally biased region" description="Polar residues" evidence="1">
    <location>
        <begin position="16"/>
        <end position="31"/>
    </location>
</feature>
<dbReference type="EMBL" id="KN819362">
    <property type="protein sequence ID" value="KIJ12573.1"/>
    <property type="molecule type" value="Genomic_DNA"/>
</dbReference>
<feature type="compositionally biased region" description="Polar residues" evidence="1">
    <location>
        <begin position="439"/>
        <end position="457"/>
    </location>
</feature>
<accession>A0A0C9TPZ3</accession>
<feature type="region of interest" description="Disordered" evidence="1">
    <location>
        <begin position="427"/>
        <end position="508"/>
    </location>
</feature>
<reference evidence="3" key="2">
    <citation type="submission" date="2015-01" db="EMBL/GenBank/DDBJ databases">
        <title>Evolutionary Origins and Diversification of the Mycorrhizal Mutualists.</title>
        <authorList>
            <consortium name="DOE Joint Genome Institute"/>
            <consortium name="Mycorrhizal Genomics Consortium"/>
            <person name="Kohler A."/>
            <person name="Kuo A."/>
            <person name="Nagy L.G."/>
            <person name="Floudas D."/>
            <person name="Copeland A."/>
            <person name="Barry K.W."/>
            <person name="Cichocki N."/>
            <person name="Veneault-Fourrey C."/>
            <person name="LaButti K."/>
            <person name="Lindquist E.A."/>
            <person name="Lipzen A."/>
            <person name="Lundell T."/>
            <person name="Morin E."/>
            <person name="Murat C."/>
            <person name="Riley R."/>
            <person name="Ohm R."/>
            <person name="Sun H."/>
            <person name="Tunlid A."/>
            <person name="Henrissat B."/>
            <person name="Grigoriev I.V."/>
            <person name="Hibbett D.S."/>
            <person name="Martin F."/>
        </authorList>
    </citation>
    <scope>NUCLEOTIDE SEQUENCE [LARGE SCALE GENOMIC DNA]</scope>
    <source>
        <strain evidence="3">ATCC 200175</strain>
    </source>
</reference>
<feature type="region of interest" description="Disordered" evidence="1">
    <location>
        <begin position="369"/>
        <end position="391"/>
    </location>
</feature>
<proteinExistence type="predicted"/>
<protein>
    <submittedName>
        <fullName evidence="2">Uncharacterized protein</fullName>
    </submittedName>
</protein>